<dbReference type="OrthoDB" id="2013972at2759"/>
<dbReference type="GO" id="GO:0032259">
    <property type="term" value="P:methylation"/>
    <property type="evidence" value="ECO:0007669"/>
    <property type="project" value="UniProtKB-KW"/>
</dbReference>
<dbReference type="OMA" id="NTIDEGC"/>
<dbReference type="HOGENOM" id="CLU_010595_2_3_1"/>
<reference evidence="2" key="1">
    <citation type="journal article" date="2013" name="Genome Announc.">
        <title>Draft genome sequence of Neofusicoccum parvum isolate UCR-NP2, a fungal vascular pathogen associated with grapevine cankers.</title>
        <authorList>
            <person name="Blanco-Ulate B."/>
            <person name="Rolshausen P."/>
            <person name="Cantu D."/>
        </authorList>
    </citation>
    <scope>NUCLEOTIDE SEQUENCE [LARGE SCALE GENOMIC DNA]</scope>
    <source>
        <strain evidence="2">UCR-NP2</strain>
    </source>
</reference>
<dbReference type="InterPro" id="IPR029063">
    <property type="entry name" value="SAM-dependent_MTases_sf"/>
</dbReference>
<name>R1GMW2_BOTPV</name>
<evidence type="ECO:0000313" key="1">
    <source>
        <dbReference type="EMBL" id="EOD47344.1"/>
    </source>
</evidence>
<dbReference type="SUPFAM" id="SSF53335">
    <property type="entry name" value="S-adenosyl-L-methionine-dependent methyltransferases"/>
    <property type="match status" value="2"/>
</dbReference>
<dbReference type="GO" id="GO:0008168">
    <property type="term" value="F:methyltransferase activity"/>
    <property type="evidence" value="ECO:0007669"/>
    <property type="project" value="UniProtKB-KW"/>
</dbReference>
<evidence type="ECO:0000313" key="2">
    <source>
        <dbReference type="Proteomes" id="UP000013521"/>
    </source>
</evidence>
<dbReference type="AlphaFoldDB" id="R1GMW2"/>
<organism evidence="1 2">
    <name type="scientific">Botryosphaeria parva (strain UCR-NP2)</name>
    <name type="common">Grapevine canker fungus</name>
    <name type="synonym">Neofusicoccum parvum</name>
    <dbReference type="NCBI Taxonomy" id="1287680"/>
    <lineage>
        <taxon>Eukaryota</taxon>
        <taxon>Fungi</taxon>
        <taxon>Dikarya</taxon>
        <taxon>Ascomycota</taxon>
        <taxon>Pezizomycotina</taxon>
        <taxon>Dothideomycetes</taxon>
        <taxon>Dothideomycetes incertae sedis</taxon>
        <taxon>Botryosphaeriales</taxon>
        <taxon>Botryosphaeriaceae</taxon>
        <taxon>Neofusicoccum</taxon>
    </lineage>
</organism>
<keyword evidence="1" id="KW-0808">Transferase</keyword>
<accession>R1GMW2</accession>
<protein>
    <submittedName>
        <fullName evidence="1">Putative methyltransferase domain-containing protein</fullName>
    </submittedName>
</protein>
<dbReference type="Proteomes" id="UP000013521">
    <property type="component" value="Unassembled WGS sequence"/>
</dbReference>
<gene>
    <name evidence="1" type="ORF">UCRNP2_5895</name>
</gene>
<sequence>MCGAEPQAQGLQNIEVDAGSEQYRLDLMHHLLMITLDRKLYLAPLKEENLKRILDVGTGTGIWAIEMDDNSLRPDSQLHKFVNTIDEGCTKLGKHLFTGPKFSGLLKDAGFTNIRVQTYKIPMGPWPKDKKMKEIGTVNLIQYLEGMEAFSYRLLISVLGWKLEEVQVFNAKVTQEIKSKTVHAYYIFYVAYGQKPEEEEE</sequence>
<dbReference type="EMBL" id="KB916340">
    <property type="protein sequence ID" value="EOD47344.1"/>
    <property type="molecule type" value="Genomic_DNA"/>
</dbReference>
<dbReference type="KEGG" id="npa:UCRNP2_5895"/>
<proteinExistence type="predicted"/>
<keyword evidence="1" id="KW-0489">Methyltransferase</keyword>